<name>A0A8S0Z4F1_ARCPL</name>
<evidence type="ECO:0000256" key="1">
    <source>
        <dbReference type="SAM" id="SignalP"/>
    </source>
</evidence>
<protein>
    <submittedName>
        <fullName evidence="2">Uncharacterized protein</fullName>
    </submittedName>
</protein>
<dbReference type="Proteomes" id="UP000494106">
    <property type="component" value="Unassembled WGS sequence"/>
</dbReference>
<dbReference type="OrthoDB" id="6932744at2759"/>
<feature type="chain" id="PRO_5035901114" evidence="1">
    <location>
        <begin position="18"/>
        <end position="452"/>
    </location>
</feature>
<sequence>MEMHLFFIMILMLAAYGLPRTCLYYCKQLTYKFQNVRQECNCTTFSEPPLSGDSNDSHELLKLHLLQKFQEKSFHVSDAGTNINIKAGIMKRETFRPPANNINSLNRTDENFLHERTHIVGYPLYLDFNLHTSSSKPSIDINFKDDIKHIFEKVRASETYVPQCTDLHIYIFSKNNDNINKTHTNWGHHVTHDNLTGSEVLTEILNNCDQSATVIRESVYEIKKRKYLKSTTTNNLFDEEKLKSVTDDLSLRPSTKDLKTIQRNFVINNVQETTTAFTGETDNGKILKSDTENHSDEYSISNKSKADAILRKPISRSQRNEQMEKGLLIPKIITREHANNTITSVVDGFETIPNLDFIDNNIFSKTRKAFASVEDHADYFDETNLIQDTKGNLHILMDNNSIPARYILNSKGEMQLALDGFSICDQMTQNQKEKRVFIKLLCECIQFHNCSH</sequence>
<gene>
    <name evidence="2" type="ORF">APLA_LOCUS2440</name>
</gene>
<evidence type="ECO:0000313" key="2">
    <source>
        <dbReference type="EMBL" id="CAB3225269.1"/>
    </source>
</evidence>
<evidence type="ECO:0000313" key="3">
    <source>
        <dbReference type="Proteomes" id="UP000494106"/>
    </source>
</evidence>
<keyword evidence="3" id="KW-1185">Reference proteome</keyword>
<dbReference type="EMBL" id="CADEBC010000205">
    <property type="protein sequence ID" value="CAB3225269.1"/>
    <property type="molecule type" value="Genomic_DNA"/>
</dbReference>
<dbReference type="AlphaFoldDB" id="A0A8S0Z4F1"/>
<organism evidence="2 3">
    <name type="scientific">Arctia plantaginis</name>
    <name type="common">Wood tiger moth</name>
    <name type="synonym">Phalaena plantaginis</name>
    <dbReference type="NCBI Taxonomy" id="874455"/>
    <lineage>
        <taxon>Eukaryota</taxon>
        <taxon>Metazoa</taxon>
        <taxon>Ecdysozoa</taxon>
        <taxon>Arthropoda</taxon>
        <taxon>Hexapoda</taxon>
        <taxon>Insecta</taxon>
        <taxon>Pterygota</taxon>
        <taxon>Neoptera</taxon>
        <taxon>Endopterygota</taxon>
        <taxon>Lepidoptera</taxon>
        <taxon>Glossata</taxon>
        <taxon>Ditrysia</taxon>
        <taxon>Noctuoidea</taxon>
        <taxon>Erebidae</taxon>
        <taxon>Arctiinae</taxon>
        <taxon>Arctia</taxon>
    </lineage>
</organism>
<accession>A0A8S0Z4F1</accession>
<proteinExistence type="predicted"/>
<comment type="caution">
    <text evidence="2">The sequence shown here is derived from an EMBL/GenBank/DDBJ whole genome shotgun (WGS) entry which is preliminary data.</text>
</comment>
<feature type="signal peptide" evidence="1">
    <location>
        <begin position="1"/>
        <end position="17"/>
    </location>
</feature>
<reference evidence="2 3" key="1">
    <citation type="submission" date="2020-04" db="EMBL/GenBank/DDBJ databases">
        <authorList>
            <person name="Wallbank WR R."/>
            <person name="Pardo Diaz C."/>
            <person name="Kozak K."/>
            <person name="Martin S."/>
            <person name="Jiggins C."/>
            <person name="Moest M."/>
            <person name="Warren A I."/>
            <person name="Byers J.R.P. K."/>
            <person name="Montejo-Kovacevich G."/>
            <person name="Yen C E."/>
        </authorList>
    </citation>
    <scope>NUCLEOTIDE SEQUENCE [LARGE SCALE GENOMIC DNA]</scope>
</reference>
<keyword evidence="1" id="KW-0732">Signal</keyword>